<gene>
    <name evidence="1" type="ORF">POPTR_001G227800v4</name>
</gene>
<accession>A0ACC0TKW5</accession>
<evidence type="ECO:0000313" key="2">
    <source>
        <dbReference type="Proteomes" id="UP000006729"/>
    </source>
</evidence>
<protein>
    <submittedName>
        <fullName evidence="1">Uncharacterized protein</fullName>
    </submittedName>
</protein>
<name>A0ACC0TKW5_POPTR</name>
<reference evidence="1 2" key="1">
    <citation type="journal article" date="2006" name="Science">
        <title>The genome of black cottonwood, Populus trichocarpa (Torr. &amp; Gray).</title>
        <authorList>
            <person name="Tuskan G.A."/>
            <person name="Difazio S."/>
            <person name="Jansson S."/>
            <person name="Bohlmann J."/>
            <person name="Grigoriev I."/>
            <person name="Hellsten U."/>
            <person name="Putnam N."/>
            <person name="Ralph S."/>
            <person name="Rombauts S."/>
            <person name="Salamov A."/>
            <person name="Schein J."/>
            <person name="Sterck L."/>
            <person name="Aerts A."/>
            <person name="Bhalerao R.R."/>
            <person name="Bhalerao R.P."/>
            <person name="Blaudez D."/>
            <person name="Boerjan W."/>
            <person name="Brun A."/>
            <person name="Brunner A."/>
            <person name="Busov V."/>
            <person name="Campbell M."/>
            <person name="Carlson J."/>
            <person name="Chalot M."/>
            <person name="Chapman J."/>
            <person name="Chen G.L."/>
            <person name="Cooper D."/>
            <person name="Coutinho P.M."/>
            <person name="Couturier J."/>
            <person name="Covert S."/>
            <person name="Cronk Q."/>
            <person name="Cunningham R."/>
            <person name="Davis J."/>
            <person name="Degroeve S."/>
            <person name="Dejardin A."/>
            <person name="Depamphilis C."/>
            <person name="Detter J."/>
            <person name="Dirks B."/>
            <person name="Dubchak I."/>
            <person name="Duplessis S."/>
            <person name="Ehlting J."/>
            <person name="Ellis B."/>
            <person name="Gendler K."/>
            <person name="Goodstein D."/>
            <person name="Gribskov M."/>
            <person name="Grimwood J."/>
            <person name="Groover A."/>
            <person name="Gunter L."/>
            <person name="Hamberger B."/>
            <person name="Heinze B."/>
            <person name="Helariutta Y."/>
            <person name="Henrissat B."/>
            <person name="Holligan D."/>
            <person name="Holt R."/>
            <person name="Huang W."/>
            <person name="Islam-Faridi N."/>
            <person name="Jones S."/>
            <person name="Jones-Rhoades M."/>
            <person name="Jorgensen R."/>
            <person name="Joshi C."/>
            <person name="Kangasjarvi J."/>
            <person name="Karlsson J."/>
            <person name="Kelleher C."/>
            <person name="Kirkpatrick R."/>
            <person name="Kirst M."/>
            <person name="Kohler A."/>
            <person name="Kalluri U."/>
            <person name="Larimer F."/>
            <person name="Leebens-Mack J."/>
            <person name="Leple J.C."/>
            <person name="Locascio P."/>
            <person name="Lou Y."/>
            <person name="Lucas S."/>
            <person name="Martin F."/>
            <person name="Montanini B."/>
            <person name="Napoli C."/>
            <person name="Nelson D.R."/>
            <person name="Nelson C."/>
            <person name="Nieminen K."/>
            <person name="Nilsson O."/>
            <person name="Pereda V."/>
            <person name="Peter G."/>
            <person name="Philippe R."/>
            <person name="Pilate G."/>
            <person name="Poliakov A."/>
            <person name="Razumovskaya J."/>
            <person name="Richardson P."/>
            <person name="Rinaldi C."/>
            <person name="Ritland K."/>
            <person name="Rouze P."/>
            <person name="Ryaboy D."/>
            <person name="Schmutz J."/>
            <person name="Schrader J."/>
            <person name="Segerman B."/>
            <person name="Shin H."/>
            <person name="Siddiqui A."/>
            <person name="Sterky F."/>
            <person name="Terry A."/>
            <person name="Tsai C.J."/>
            <person name="Uberbacher E."/>
            <person name="Unneberg P."/>
            <person name="Vahala J."/>
            <person name="Wall K."/>
            <person name="Wessler S."/>
            <person name="Yang G."/>
            <person name="Yin T."/>
            <person name="Douglas C."/>
            <person name="Marra M."/>
            <person name="Sandberg G."/>
            <person name="Van de Peer Y."/>
            <person name="Rokhsar D."/>
        </authorList>
    </citation>
    <scope>NUCLEOTIDE SEQUENCE [LARGE SCALE GENOMIC DNA]</scope>
    <source>
        <strain evidence="2">cv. Nisqually</strain>
    </source>
</reference>
<organism evidence="1 2">
    <name type="scientific">Populus trichocarpa</name>
    <name type="common">Western balsam poplar</name>
    <name type="synonym">Populus balsamifera subsp. trichocarpa</name>
    <dbReference type="NCBI Taxonomy" id="3694"/>
    <lineage>
        <taxon>Eukaryota</taxon>
        <taxon>Viridiplantae</taxon>
        <taxon>Streptophyta</taxon>
        <taxon>Embryophyta</taxon>
        <taxon>Tracheophyta</taxon>
        <taxon>Spermatophyta</taxon>
        <taxon>Magnoliopsida</taxon>
        <taxon>eudicotyledons</taxon>
        <taxon>Gunneridae</taxon>
        <taxon>Pentapetalae</taxon>
        <taxon>rosids</taxon>
        <taxon>fabids</taxon>
        <taxon>Malpighiales</taxon>
        <taxon>Salicaceae</taxon>
        <taxon>Saliceae</taxon>
        <taxon>Populus</taxon>
    </lineage>
</organism>
<keyword evidence="2" id="KW-1185">Reference proteome</keyword>
<dbReference type="EMBL" id="CM009290">
    <property type="protein sequence ID" value="KAI9402163.1"/>
    <property type="molecule type" value="Genomic_DNA"/>
</dbReference>
<sequence length="76" mass="9388">MCDSFQFHLLSLFSSSLKEIKNKWHWRLDWQEEMNFVLIMQISMGLNPMYSAMSWVFSRRQSFRVYTSWNIYRVHS</sequence>
<comment type="caution">
    <text evidence="1">The sequence shown here is derived from an EMBL/GenBank/DDBJ whole genome shotgun (WGS) entry which is preliminary data.</text>
</comment>
<dbReference type="Proteomes" id="UP000006729">
    <property type="component" value="Chromosome 1"/>
</dbReference>
<evidence type="ECO:0000313" key="1">
    <source>
        <dbReference type="EMBL" id="KAI9402163.1"/>
    </source>
</evidence>
<proteinExistence type="predicted"/>